<evidence type="ECO:0000313" key="3">
    <source>
        <dbReference type="EMBL" id="RBA43706.1"/>
    </source>
</evidence>
<sequence>KMPTMESLAGQLGHLIHPIFAPIGFTWEICIALIPAMAAREVVIAALGVIYAMSGDEDTVTQSLLSQISGPDGWGLATGLSLLVWFIFAPHCLATLTTIRRETGSWKQPIIMATYLFALAYIFSFITYQVASKF</sequence>
<accession>A0A365PFL8</accession>
<feature type="transmembrane region" description="Helical" evidence="1">
    <location>
        <begin position="110"/>
        <end position="131"/>
    </location>
</feature>
<dbReference type="PANTHER" id="PTHR43185:SF1">
    <property type="entry name" value="FE(2+) TRANSPORTER FEOB"/>
    <property type="match status" value="1"/>
</dbReference>
<dbReference type="GO" id="GO:0005886">
    <property type="term" value="C:plasma membrane"/>
    <property type="evidence" value="ECO:0007669"/>
    <property type="project" value="TreeGrafter"/>
</dbReference>
<dbReference type="GO" id="GO:0015093">
    <property type="term" value="F:ferrous iron transmembrane transporter activity"/>
    <property type="evidence" value="ECO:0007669"/>
    <property type="project" value="TreeGrafter"/>
</dbReference>
<feature type="domain" description="Nucleoside transporter/FeoB GTPase Gate" evidence="2">
    <location>
        <begin position="8"/>
        <end position="106"/>
    </location>
</feature>
<name>A0A365PFL8_ACIJU</name>
<feature type="non-terminal residue" evidence="3">
    <location>
        <position position="1"/>
    </location>
</feature>
<dbReference type="InterPro" id="IPR050860">
    <property type="entry name" value="FeoB_GTPase"/>
</dbReference>
<comment type="caution">
    <text evidence="3">The sequence shown here is derived from an EMBL/GenBank/DDBJ whole genome shotgun (WGS) entry which is preliminary data.</text>
</comment>
<evidence type="ECO:0000259" key="2">
    <source>
        <dbReference type="Pfam" id="PF07670"/>
    </source>
</evidence>
<protein>
    <submittedName>
        <fullName evidence="3">Ferrous iron transporter B</fullName>
    </submittedName>
</protein>
<proteinExistence type="predicted"/>
<dbReference type="InterPro" id="IPR011642">
    <property type="entry name" value="Gate_dom"/>
</dbReference>
<dbReference type="PANTHER" id="PTHR43185">
    <property type="entry name" value="FERROUS IRON TRANSPORT PROTEIN B"/>
    <property type="match status" value="1"/>
</dbReference>
<dbReference type="Proteomes" id="UP000253688">
    <property type="component" value="Unassembled WGS sequence"/>
</dbReference>
<dbReference type="AlphaFoldDB" id="A0A365PFL8"/>
<keyword evidence="1" id="KW-0472">Membrane</keyword>
<gene>
    <name evidence="3" type="ORF">DC346_14575</name>
</gene>
<keyword evidence="1" id="KW-1133">Transmembrane helix</keyword>
<evidence type="ECO:0000256" key="1">
    <source>
        <dbReference type="SAM" id="Phobius"/>
    </source>
</evidence>
<dbReference type="EMBL" id="QEWH01000104">
    <property type="protein sequence ID" value="RBA43706.1"/>
    <property type="molecule type" value="Genomic_DNA"/>
</dbReference>
<feature type="transmembrane region" description="Helical" evidence="1">
    <location>
        <begin position="73"/>
        <end position="98"/>
    </location>
</feature>
<reference evidence="3 4" key="1">
    <citation type="submission" date="2018-04" db="EMBL/GenBank/DDBJ databases">
        <title>Acinetobacter junii Genome sequencing and assembly.</title>
        <authorList>
            <person name="Su J."/>
            <person name="Rensing C."/>
            <person name="Mazhar H.S."/>
        </authorList>
    </citation>
    <scope>NUCLEOTIDE SEQUENCE [LARGE SCALE GENOMIC DNA]</scope>
    <source>
        <strain evidence="3 4">SC22</strain>
    </source>
</reference>
<organism evidence="3 4">
    <name type="scientific">Acinetobacter junii</name>
    <dbReference type="NCBI Taxonomy" id="40215"/>
    <lineage>
        <taxon>Bacteria</taxon>
        <taxon>Pseudomonadati</taxon>
        <taxon>Pseudomonadota</taxon>
        <taxon>Gammaproteobacteria</taxon>
        <taxon>Moraxellales</taxon>
        <taxon>Moraxellaceae</taxon>
        <taxon>Acinetobacter</taxon>
    </lineage>
</organism>
<keyword evidence="1" id="KW-0812">Transmembrane</keyword>
<dbReference type="RefSeq" id="WP_272939459.1">
    <property type="nucleotide sequence ID" value="NZ_QDFH01000159.1"/>
</dbReference>
<dbReference type="Pfam" id="PF07670">
    <property type="entry name" value="Gate"/>
    <property type="match status" value="1"/>
</dbReference>
<evidence type="ECO:0000313" key="4">
    <source>
        <dbReference type="Proteomes" id="UP000253688"/>
    </source>
</evidence>